<sequence>MTNVKRKHHDITDQGALDPNPVIITEQAQDKHPTSPLHRLSNEYNLNHSPSCQPPSSHKGESLNHTHLKSQTNDKYPLQFRLGRPLRSLKPQPQSRTRRSLFRTEWCFTVTMGPSHLKAVPQTTSAHSQDRLIGSCRNALKGYLLRLKT</sequence>
<feature type="compositionally biased region" description="Polar residues" evidence="1">
    <location>
        <begin position="65"/>
        <end position="74"/>
    </location>
</feature>
<dbReference type="AlphaFoldDB" id="A0A8E2E2F3"/>
<feature type="compositionally biased region" description="Polar residues" evidence="1">
    <location>
        <begin position="42"/>
        <end position="56"/>
    </location>
</feature>
<evidence type="ECO:0000256" key="1">
    <source>
        <dbReference type="SAM" id="MobiDB-lite"/>
    </source>
</evidence>
<evidence type="ECO:0000313" key="2">
    <source>
        <dbReference type="EMBL" id="OCK76141.1"/>
    </source>
</evidence>
<proteinExistence type="predicted"/>
<reference evidence="2 3" key="1">
    <citation type="journal article" date="2016" name="Nat. Commun.">
        <title>Ectomycorrhizal ecology is imprinted in the genome of the dominant symbiotic fungus Cenococcum geophilum.</title>
        <authorList>
            <consortium name="DOE Joint Genome Institute"/>
            <person name="Peter M."/>
            <person name="Kohler A."/>
            <person name="Ohm R.A."/>
            <person name="Kuo A."/>
            <person name="Krutzmann J."/>
            <person name="Morin E."/>
            <person name="Arend M."/>
            <person name="Barry K.W."/>
            <person name="Binder M."/>
            <person name="Choi C."/>
            <person name="Clum A."/>
            <person name="Copeland A."/>
            <person name="Grisel N."/>
            <person name="Haridas S."/>
            <person name="Kipfer T."/>
            <person name="LaButti K."/>
            <person name="Lindquist E."/>
            <person name="Lipzen A."/>
            <person name="Maire R."/>
            <person name="Meier B."/>
            <person name="Mihaltcheva S."/>
            <person name="Molinier V."/>
            <person name="Murat C."/>
            <person name="Poggeler S."/>
            <person name="Quandt C.A."/>
            <person name="Sperisen C."/>
            <person name="Tritt A."/>
            <person name="Tisserant E."/>
            <person name="Crous P.W."/>
            <person name="Henrissat B."/>
            <person name="Nehls U."/>
            <person name="Egli S."/>
            <person name="Spatafora J.W."/>
            <person name="Grigoriev I.V."/>
            <person name="Martin F.M."/>
        </authorList>
    </citation>
    <scope>NUCLEOTIDE SEQUENCE [LARGE SCALE GENOMIC DNA]</scope>
    <source>
        <strain evidence="2 3">CBS 459.81</strain>
    </source>
</reference>
<dbReference type="EMBL" id="KV745239">
    <property type="protein sequence ID" value="OCK76141.1"/>
    <property type="molecule type" value="Genomic_DNA"/>
</dbReference>
<dbReference type="Proteomes" id="UP000250266">
    <property type="component" value="Unassembled WGS sequence"/>
</dbReference>
<feature type="region of interest" description="Disordered" evidence="1">
    <location>
        <begin position="1"/>
        <end position="77"/>
    </location>
</feature>
<organism evidence="2 3">
    <name type="scientific">Lepidopterella palustris CBS 459.81</name>
    <dbReference type="NCBI Taxonomy" id="1314670"/>
    <lineage>
        <taxon>Eukaryota</taxon>
        <taxon>Fungi</taxon>
        <taxon>Dikarya</taxon>
        <taxon>Ascomycota</taxon>
        <taxon>Pezizomycotina</taxon>
        <taxon>Dothideomycetes</taxon>
        <taxon>Pleosporomycetidae</taxon>
        <taxon>Mytilinidiales</taxon>
        <taxon>Argynnaceae</taxon>
        <taxon>Lepidopterella</taxon>
    </lineage>
</organism>
<keyword evidence="3" id="KW-1185">Reference proteome</keyword>
<name>A0A8E2E2F3_9PEZI</name>
<evidence type="ECO:0000313" key="3">
    <source>
        <dbReference type="Proteomes" id="UP000250266"/>
    </source>
</evidence>
<gene>
    <name evidence="2" type="ORF">K432DRAFT_385667</name>
</gene>
<protein>
    <submittedName>
        <fullName evidence="2">Uncharacterized protein</fullName>
    </submittedName>
</protein>
<accession>A0A8E2E2F3</accession>